<keyword evidence="6" id="KW-0575">Peroxidase</keyword>
<dbReference type="Pfam" id="PF03150">
    <property type="entry name" value="CCP_MauG"/>
    <property type="match status" value="1"/>
</dbReference>
<dbReference type="GO" id="GO:0030313">
    <property type="term" value="C:cell envelope"/>
    <property type="evidence" value="ECO:0007669"/>
    <property type="project" value="UniProtKB-SubCell"/>
</dbReference>
<keyword evidence="2" id="KW-0560">Oxidoreductase</keyword>
<keyword evidence="4" id="KW-1133">Transmembrane helix</keyword>
<dbReference type="Gene3D" id="1.10.760.10">
    <property type="entry name" value="Cytochrome c-like domain"/>
    <property type="match status" value="1"/>
</dbReference>
<comment type="caution">
    <text evidence="6">The sequence shown here is derived from an EMBL/GenBank/DDBJ whole genome shotgun (WGS) entry which is preliminary data.</text>
</comment>
<accession>A0A940S567</accession>
<keyword evidence="7" id="KW-1185">Reference proteome</keyword>
<evidence type="ECO:0000256" key="1">
    <source>
        <dbReference type="ARBA" id="ARBA00004196"/>
    </source>
</evidence>
<feature type="transmembrane region" description="Helical" evidence="4">
    <location>
        <begin position="192"/>
        <end position="211"/>
    </location>
</feature>
<feature type="domain" description="Di-haem cytochrome c peroxidase" evidence="5">
    <location>
        <begin position="278"/>
        <end position="356"/>
    </location>
</feature>
<dbReference type="GO" id="GO:0009055">
    <property type="term" value="F:electron transfer activity"/>
    <property type="evidence" value="ECO:0007669"/>
    <property type="project" value="InterPro"/>
</dbReference>
<proteinExistence type="predicted"/>
<feature type="compositionally biased region" description="Basic and acidic residues" evidence="3">
    <location>
        <begin position="125"/>
        <end position="137"/>
    </location>
</feature>
<dbReference type="GO" id="GO:0004130">
    <property type="term" value="F:cytochrome-c peroxidase activity"/>
    <property type="evidence" value="ECO:0007669"/>
    <property type="project" value="TreeGrafter"/>
</dbReference>
<dbReference type="InterPro" id="IPR051395">
    <property type="entry name" value="Cytochrome_c_Peroxidase/MauG"/>
</dbReference>
<dbReference type="Proteomes" id="UP000675940">
    <property type="component" value="Unassembled WGS sequence"/>
</dbReference>
<keyword evidence="4" id="KW-0812">Transmembrane</keyword>
<feature type="compositionally biased region" description="Basic residues" evidence="3">
    <location>
        <begin position="113"/>
        <end position="124"/>
    </location>
</feature>
<comment type="subcellular location">
    <subcellularLocation>
        <location evidence="1">Cell envelope</location>
    </subcellularLocation>
</comment>
<organism evidence="6 7">
    <name type="scientific">Sagittula salina</name>
    <dbReference type="NCBI Taxonomy" id="2820268"/>
    <lineage>
        <taxon>Bacteria</taxon>
        <taxon>Pseudomonadati</taxon>
        <taxon>Pseudomonadota</taxon>
        <taxon>Alphaproteobacteria</taxon>
        <taxon>Rhodobacterales</taxon>
        <taxon>Roseobacteraceae</taxon>
        <taxon>Sagittula</taxon>
    </lineage>
</organism>
<gene>
    <name evidence="6" type="ORF">J5474_20375</name>
</gene>
<protein>
    <submittedName>
        <fullName evidence="6">Cytochrome-c peroxidase</fullName>
    </submittedName>
</protein>
<dbReference type="PANTHER" id="PTHR30600">
    <property type="entry name" value="CYTOCHROME C PEROXIDASE-RELATED"/>
    <property type="match status" value="1"/>
</dbReference>
<dbReference type="RefSeq" id="WP_209363540.1">
    <property type="nucleotide sequence ID" value="NZ_JAGISH010000017.1"/>
</dbReference>
<evidence type="ECO:0000256" key="2">
    <source>
        <dbReference type="ARBA" id="ARBA00023002"/>
    </source>
</evidence>
<dbReference type="GO" id="GO:0020037">
    <property type="term" value="F:heme binding"/>
    <property type="evidence" value="ECO:0007669"/>
    <property type="project" value="InterPro"/>
</dbReference>
<evidence type="ECO:0000256" key="4">
    <source>
        <dbReference type="SAM" id="Phobius"/>
    </source>
</evidence>
<evidence type="ECO:0000256" key="3">
    <source>
        <dbReference type="SAM" id="MobiDB-lite"/>
    </source>
</evidence>
<evidence type="ECO:0000259" key="5">
    <source>
        <dbReference type="Pfam" id="PF03150"/>
    </source>
</evidence>
<reference evidence="6" key="1">
    <citation type="submission" date="2021-03" db="EMBL/GenBank/DDBJ databases">
        <title>Sagittula salina sp. nov. strain M10.9X isolated from the marine waste.</title>
        <authorList>
            <person name="Satari L."/>
            <person name="Molina-Menor E."/>
            <person name="Vidal-Verdu A."/>
            <person name="Pascual J."/>
            <person name="Pereto J."/>
            <person name="Porcar M."/>
        </authorList>
    </citation>
    <scope>NUCLEOTIDE SEQUENCE</scope>
    <source>
        <strain evidence="6">M10.9X</strain>
    </source>
</reference>
<evidence type="ECO:0000313" key="7">
    <source>
        <dbReference type="Proteomes" id="UP000675940"/>
    </source>
</evidence>
<dbReference type="InterPro" id="IPR004852">
    <property type="entry name" value="Di-haem_cyt_c_peroxidsae"/>
</dbReference>
<dbReference type="SUPFAM" id="SSF46626">
    <property type="entry name" value="Cytochrome c"/>
    <property type="match status" value="1"/>
</dbReference>
<dbReference type="InterPro" id="IPR036909">
    <property type="entry name" value="Cyt_c-like_dom_sf"/>
</dbReference>
<sequence length="360" mass="39635">MTPGIVDSVGFNLSGAWSERSVSNNSYFGDEGNSGIDEFIWYKGKSYALNDFAAMTGNLDIPVKFSAEVTTSFMQERFRFGVGADLTMGYKAALDSGDNGDFDTPAHGVQTSRHLRGHQTRRGCHHEPRGLGQDHRSPWQSALPRCAGHQPARQARQRHGLHDEPPGFGAPRVDRDGVYMVRTALAYLRRRVITLGILMSVGMFLMAGVIGEARHTWKVAQFSAQPKFVHDIFVSRLRSAYSDDPAHWPTPHVDPDVDFQEIAPPVLPGPDQWDSPLAKLGQTLFEDPALSASGHFFCQSCHNRRPGWGDGLPRSFGHGRQESTRNAQPLFAMAGMESFFWDGRAATLAEQSLSPLLGGA</sequence>
<evidence type="ECO:0000313" key="6">
    <source>
        <dbReference type="EMBL" id="MBP0484834.1"/>
    </source>
</evidence>
<dbReference type="AlphaFoldDB" id="A0A940S567"/>
<keyword evidence="4" id="KW-0472">Membrane</keyword>
<dbReference type="EMBL" id="JAGISH010000017">
    <property type="protein sequence ID" value="MBP0484834.1"/>
    <property type="molecule type" value="Genomic_DNA"/>
</dbReference>
<name>A0A940S567_9RHOB</name>
<feature type="region of interest" description="Disordered" evidence="3">
    <location>
        <begin position="109"/>
        <end position="137"/>
    </location>
</feature>